<dbReference type="EC" id="3.4.19.3" evidence="9"/>
<keyword evidence="7 9" id="KW-0378">Hydrolase</keyword>
<dbReference type="PANTHER" id="PTHR23402">
    <property type="entry name" value="PROTEASE FAMILY C15 PYROGLUTAMYL-PEPTIDASE I-RELATED"/>
    <property type="match status" value="1"/>
</dbReference>
<reference evidence="12 13" key="1">
    <citation type="submission" date="2019-03" db="EMBL/GenBank/DDBJ databases">
        <title>Genomic Encyclopedia of Type Strains, Phase IV (KMG-IV): sequencing the most valuable type-strain genomes for metagenomic binning, comparative biology and taxonomic classification.</title>
        <authorList>
            <person name="Goeker M."/>
        </authorList>
    </citation>
    <scope>NUCLEOTIDE SEQUENCE [LARGE SCALE GENOMIC DNA]</scope>
    <source>
        <strain evidence="12 13">DSM 26752</strain>
    </source>
</reference>
<dbReference type="Proteomes" id="UP000294567">
    <property type="component" value="Unassembled WGS sequence"/>
</dbReference>
<evidence type="ECO:0000256" key="7">
    <source>
        <dbReference type="ARBA" id="ARBA00022801"/>
    </source>
</evidence>
<evidence type="ECO:0000256" key="1">
    <source>
        <dbReference type="ARBA" id="ARBA00001770"/>
    </source>
</evidence>
<name>A0A4R3KW32_9FIRM</name>
<feature type="active site" evidence="9 10">
    <location>
        <position position="78"/>
    </location>
</feature>
<dbReference type="CDD" id="cd00501">
    <property type="entry name" value="Peptidase_C15"/>
    <property type="match status" value="1"/>
</dbReference>
<dbReference type="PRINTS" id="PR00706">
    <property type="entry name" value="PYROGLUPTASE"/>
</dbReference>
<dbReference type="InterPro" id="IPR016125">
    <property type="entry name" value="Peptidase_C15-like"/>
</dbReference>
<comment type="subunit">
    <text evidence="9">Homotetramer.</text>
</comment>
<evidence type="ECO:0000256" key="3">
    <source>
        <dbReference type="ARBA" id="ARBA00004496"/>
    </source>
</evidence>
<feature type="active site" evidence="9">
    <location>
        <position position="165"/>
    </location>
</feature>
<evidence type="ECO:0000256" key="9">
    <source>
        <dbReference type="HAMAP-Rule" id="MF_00417"/>
    </source>
</evidence>
<dbReference type="PANTHER" id="PTHR23402:SF1">
    <property type="entry name" value="PYROGLUTAMYL-PEPTIDASE I"/>
    <property type="match status" value="1"/>
</dbReference>
<dbReference type="SMR" id="A0A4R3KW32"/>
<dbReference type="NCBIfam" id="TIGR00504">
    <property type="entry name" value="pyro_pdase"/>
    <property type="match status" value="1"/>
</dbReference>
<dbReference type="RefSeq" id="WP_132027544.1">
    <property type="nucleotide sequence ID" value="NZ_CP068564.1"/>
</dbReference>
<evidence type="ECO:0000256" key="8">
    <source>
        <dbReference type="ARBA" id="ARBA00022807"/>
    </source>
</evidence>
<evidence type="ECO:0000256" key="2">
    <source>
        <dbReference type="ARBA" id="ARBA00002280"/>
    </source>
</evidence>
<keyword evidence="5 9" id="KW-0963">Cytoplasm</keyword>
<dbReference type="OrthoDB" id="9779738at2"/>
<comment type="function">
    <text evidence="2 9">Removes 5-oxoproline from various penultimate amino acid residues except L-proline.</text>
</comment>
<evidence type="ECO:0000256" key="4">
    <source>
        <dbReference type="ARBA" id="ARBA00006641"/>
    </source>
</evidence>
<dbReference type="Gene3D" id="3.40.630.20">
    <property type="entry name" value="Peptidase C15, pyroglutamyl peptidase I-like"/>
    <property type="match status" value="1"/>
</dbReference>
<comment type="subcellular location">
    <subcellularLocation>
        <location evidence="3 9">Cytoplasm</location>
    </subcellularLocation>
</comment>
<dbReference type="NCBIfam" id="NF009676">
    <property type="entry name" value="PRK13197.1"/>
    <property type="match status" value="1"/>
</dbReference>
<keyword evidence="13" id="KW-1185">Reference proteome</keyword>
<evidence type="ECO:0000313" key="12">
    <source>
        <dbReference type="EMBL" id="TCS89425.1"/>
    </source>
</evidence>
<organism evidence="12 13">
    <name type="scientific">Keratinibaculum paraultunense</name>
    <dbReference type="NCBI Taxonomy" id="1278232"/>
    <lineage>
        <taxon>Bacteria</taxon>
        <taxon>Bacillati</taxon>
        <taxon>Bacillota</taxon>
        <taxon>Tissierellia</taxon>
        <taxon>Tissierellales</taxon>
        <taxon>Tepidimicrobiaceae</taxon>
        <taxon>Keratinibaculum</taxon>
    </lineage>
</organism>
<dbReference type="PIRSF" id="PIRSF015592">
    <property type="entry name" value="Prld-crbxl_pptds"/>
    <property type="match status" value="1"/>
</dbReference>
<dbReference type="GO" id="GO:0016920">
    <property type="term" value="F:pyroglutamyl-peptidase activity"/>
    <property type="evidence" value="ECO:0007669"/>
    <property type="project" value="UniProtKB-UniRule"/>
</dbReference>
<comment type="catalytic activity">
    <reaction evidence="1 9 10">
        <text>Release of an N-terminal pyroglutamyl group from a polypeptide, the second amino acid generally not being Pro.</text>
        <dbReference type="EC" id="3.4.19.3"/>
    </reaction>
</comment>
<keyword evidence="6 9" id="KW-0645">Protease</keyword>
<dbReference type="PROSITE" id="PS01333">
    <property type="entry name" value="PYRASE_GLU"/>
    <property type="match status" value="1"/>
</dbReference>
<dbReference type="AlphaFoldDB" id="A0A4R3KW32"/>
<evidence type="ECO:0000256" key="10">
    <source>
        <dbReference type="PROSITE-ProRule" id="PRU10076"/>
    </source>
</evidence>
<accession>A0A4R3KW32</accession>
<feature type="active site" evidence="9 11">
    <location>
        <position position="141"/>
    </location>
</feature>
<comment type="caution">
    <text evidence="12">The sequence shown here is derived from an EMBL/GenBank/DDBJ whole genome shotgun (WGS) entry which is preliminary data.</text>
</comment>
<dbReference type="FunFam" id="3.40.630.20:FF:000001">
    <property type="entry name" value="Pyrrolidone-carboxylate peptidase"/>
    <property type="match status" value="1"/>
</dbReference>
<dbReference type="PROSITE" id="PS01334">
    <property type="entry name" value="PYRASE_CYS"/>
    <property type="match status" value="1"/>
</dbReference>
<dbReference type="SUPFAM" id="SSF53182">
    <property type="entry name" value="Pyrrolidone carboxyl peptidase (pyroglutamate aminopeptidase)"/>
    <property type="match status" value="1"/>
</dbReference>
<dbReference type="InterPro" id="IPR000816">
    <property type="entry name" value="Peptidase_C15"/>
</dbReference>
<evidence type="ECO:0000256" key="6">
    <source>
        <dbReference type="ARBA" id="ARBA00022670"/>
    </source>
</evidence>
<sequence>MKILVTGFDPFGGESVNPAYEAVKRLDDNIAGAEIVKVEIPTVFGKSINKLDEAIEKENPDIVICVGQAGGRFDITVERVAINISDASIEDNEGNMPIDEPIFEDGESAYFSQLPIKAMVQKIREGGIPASVSNTAGTYVCNHIMYGLHYLIDKKYQNIKGGFIHVPFLPEQVIDKRATPSMNLNDIVKALTLAIEAVVENKEDIKMPEGKTH</sequence>
<dbReference type="HAMAP" id="MF_00417">
    <property type="entry name" value="Pyrrolid_peptidase"/>
    <property type="match status" value="1"/>
</dbReference>
<dbReference type="InterPro" id="IPR033694">
    <property type="entry name" value="PGPEP1_Cys_AS"/>
</dbReference>
<evidence type="ECO:0000256" key="11">
    <source>
        <dbReference type="PROSITE-ProRule" id="PRU10077"/>
    </source>
</evidence>
<proteinExistence type="inferred from homology"/>
<dbReference type="InterPro" id="IPR029762">
    <property type="entry name" value="PGP-I_bact-type"/>
</dbReference>
<gene>
    <name evidence="9" type="primary">pcp</name>
    <name evidence="12" type="ORF">EDD65_10691</name>
</gene>
<keyword evidence="8 9" id="KW-0788">Thiol protease</keyword>
<protein>
    <recommendedName>
        <fullName evidence="9">Pyrrolidone-carboxylate peptidase</fullName>
        <ecNumber evidence="9">3.4.19.3</ecNumber>
    </recommendedName>
    <alternativeName>
        <fullName evidence="9">5-oxoprolyl-peptidase</fullName>
    </alternativeName>
    <alternativeName>
        <fullName evidence="9">Pyroglutamyl-peptidase I</fullName>
        <shortName evidence="9">PGP-I</shortName>
        <shortName evidence="9">Pyrase</shortName>
    </alternativeName>
</protein>
<dbReference type="Pfam" id="PF01470">
    <property type="entry name" value="Peptidase_C15"/>
    <property type="match status" value="1"/>
</dbReference>
<dbReference type="InterPro" id="IPR033693">
    <property type="entry name" value="PGPEP1_Glu_AS"/>
</dbReference>
<dbReference type="GO" id="GO:0005829">
    <property type="term" value="C:cytosol"/>
    <property type="evidence" value="ECO:0007669"/>
    <property type="project" value="InterPro"/>
</dbReference>
<dbReference type="EMBL" id="SMAE01000006">
    <property type="protein sequence ID" value="TCS89425.1"/>
    <property type="molecule type" value="Genomic_DNA"/>
</dbReference>
<dbReference type="GO" id="GO:0006508">
    <property type="term" value="P:proteolysis"/>
    <property type="evidence" value="ECO:0007669"/>
    <property type="project" value="UniProtKB-KW"/>
</dbReference>
<comment type="similarity">
    <text evidence="4 9">Belongs to the peptidase C15 family.</text>
</comment>
<dbReference type="InterPro" id="IPR036440">
    <property type="entry name" value="Peptidase_C15-like_sf"/>
</dbReference>
<evidence type="ECO:0000256" key="5">
    <source>
        <dbReference type="ARBA" id="ARBA00022490"/>
    </source>
</evidence>
<evidence type="ECO:0000313" key="13">
    <source>
        <dbReference type="Proteomes" id="UP000294567"/>
    </source>
</evidence>